<protein>
    <submittedName>
        <fullName evidence="4">Transposase, IS605 OrfB family, central region</fullName>
    </submittedName>
</protein>
<keyword evidence="5" id="KW-1185">Reference proteome</keyword>
<feature type="compositionally biased region" description="Polar residues" evidence="2">
    <location>
        <begin position="442"/>
        <end position="451"/>
    </location>
</feature>
<dbReference type="Proteomes" id="UP000199112">
    <property type="component" value="Unassembled WGS sequence"/>
</dbReference>
<evidence type="ECO:0000256" key="1">
    <source>
        <dbReference type="ARBA" id="ARBA00023125"/>
    </source>
</evidence>
<name>A0A1H6G4U9_9EURY</name>
<feature type="region of interest" description="Disordered" evidence="2">
    <location>
        <begin position="425"/>
        <end position="460"/>
    </location>
</feature>
<organism evidence="4 5">
    <name type="scientific">Natronorubrum sediminis</name>
    <dbReference type="NCBI Taxonomy" id="640943"/>
    <lineage>
        <taxon>Archaea</taxon>
        <taxon>Methanobacteriati</taxon>
        <taxon>Methanobacteriota</taxon>
        <taxon>Stenosarchaea group</taxon>
        <taxon>Halobacteria</taxon>
        <taxon>Halobacteriales</taxon>
        <taxon>Natrialbaceae</taxon>
        <taxon>Natronorubrum</taxon>
    </lineage>
</organism>
<proteinExistence type="predicted"/>
<dbReference type="AlphaFoldDB" id="A0A1H6G4U9"/>
<dbReference type="GO" id="GO:0003677">
    <property type="term" value="F:DNA binding"/>
    <property type="evidence" value="ECO:0007669"/>
    <property type="project" value="UniProtKB-KW"/>
</dbReference>
<dbReference type="OrthoDB" id="168528at2157"/>
<accession>A0A1H6G4U9</accession>
<dbReference type="Pfam" id="PF07282">
    <property type="entry name" value="Cas12f1-like_TNB"/>
    <property type="match status" value="1"/>
</dbReference>
<reference evidence="5" key="1">
    <citation type="submission" date="2016-10" db="EMBL/GenBank/DDBJ databases">
        <authorList>
            <person name="Varghese N."/>
            <person name="Submissions S."/>
        </authorList>
    </citation>
    <scope>NUCLEOTIDE SEQUENCE [LARGE SCALE GENOMIC DNA]</scope>
    <source>
        <strain evidence="5">CGMCC 1.8981</strain>
    </source>
</reference>
<dbReference type="InterPro" id="IPR010095">
    <property type="entry name" value="Cas12f1-like_TNB"/>
</dbReference>
<dbReference type="NCBIfam" id="TIGR01766">
    <property type="entry name" value="IS200/IS605 family accessory protein TnpB-like domain"/>
    <property type="match status" value="1"/>
</dbReference>
<dbReference type="EMBL" id="FNWL01000006">
    <property type="protein sequence ID" value="SEH18117.1"/>
    <property type="molecule type" value="Genomic_DNA"/>
</dbReference>
<feature type="domain" description="Cas12f1-like TNB" evidence="3">
    <location>
        <begin position="307"/>
        <end position="372"/>
    </location>
</feature>
<dbReference type="NCBIfam" id="NF040570">
    <property type="entry name" value="guided_TnpB"/>
    <property type="match status" value="1"/>
</dbReference>
<dbReference type="RefSeq" id="WP_139305428.1">
    <property type="nucleotide sequence ID" value="NZ_FNWL01000006.1"/>
</dbReference>
<sequence length="460" mass="52660">MQDSGLTQTISFGLTIHEGSSENLHEGCLEARRVRNEVNRLDNEGWDWDDIHDTVVDNANLVKNTTQLIVQKALKELETYYDYKDNEWGRPFPYIDETYPMRMNHNEGYSLTLDESGDVRFRVSYKPYNHVKGVLRGSPYHLEGVKNALASDAWCVGAAELVYKHDEWRLHVTVTHKTRTVAAPDDAETVVGVDINEDCVALTALNRDTGDVLDSVVIEYPDIKRVRHEFFTKRKRMQNVGQTAFETVVRTEERDFVHDQLHKVSRDVTQWVSQFNDPVIVFEDLKDIRDSIDYGTRMNRRLHSLPFAALRVMVTYKAAWEGIPSDDIDPEYTSQRCPRTGCLHIERANRRRKRFKCNKCGFQDHADRKAAVCVAQEWVDDQDGNVPSLETLPRVRKVRRTASGLCEEADSHGAVFASGVYRHGTSARDSQSQAREELKTVAPTTGQTRTPRVTRPVVLH</sequence>
<evidence type="ECO:0000313" key="4">
    <source>
        <dbReference type="EMBL" id="SEH18117.1"/>
    </source>
</evidence>
<evidence type="ECO:0000313" key="5">
    <source>
        <dbReference type="Proteomes" id="UP000199112"/>
    </source>
</evidence>
<evidence type="ECO:0000259" key="3">
    <source>
        <dbReference type="Pfam" id="PF07282"/>
    </source>
</evidence>
<evidence type="ECO:0000256" key="2">
    <source>
        <dbReference type="SAM" id="MobiDB-lite"/>
    </source>
</evidence>
<gene>
    <name evidence="4" type="ORF">SAMN04487967_3648</name>
</gene>
<keyword evidence="1" id="KW-0238">DNA-binding</keyword>